<sequence length="65" mass="6755">MRALVRALEIATTLLIIAGIAFIAIGSGDHSAFSLPLADLGMHYLVIGSITALAGLLCDAHLKRP</sequence>
<dbReference type="EMBL" id="JBBUKT010000005">
    <property type="protein sequence ID" value="MEK7951631.1"/>
    <property type="molecule type" value="Genomic_DNA"/>
</dbReference>
<feature type="transmembrane region" description="Helical" evidence="1">
    <location>
        <begin position="40"/>
        <end position="62"/>
    </location>
</feature>
<protein>
    <submittedName>
        <fullName evidence="2">Uncharacterized protein</fullName>
    </submittedName>
</protein>
<keyword evidence="1" id="KW-1133">Transmembrane helix</keyword>
<keyword evidence="3" id="KW-1185">Reference proteome</keyword>
<evidence type="ECO:0000313" key="3">
    <source>
        <dbReference type="Proteomes" id="UP001371305"/>
    </source>
</evidence>
<evidence type="ECO:0000256" key="1">
    <source>
        <dbReference type="SAM" id="Phobius"/>
    </source>
</evidence>
<dbReference type="RefSeq" id="WP_341405276.1">
    <property type="nucleotide sequence ID" value="NZ_JBBUKT010000005.1"/>
</dbReference>
<feature type="transmembrane region" description="Helical" evidence="1">
    <location>
        <begin position="7"/>
        <end position="28"/>
    </location>
</feature>
<dbReference type="Proteomes" id="UP001371305">
    <property type="component" value="Unassembled WGS sequence"/>
</dbReference>
<gene>
    <name evidence="2" type="ORF">WKV53_14030</name>
</gene>
<accession>A0ABU9AWW0</accession>
<reference evidence="2 3" key="1">
    <citation type="submission" date="2024-04" db="EMBL/GenBank/DDBJ databases">
        <title>Luteolibacter sp. isolated from soil.</title>
        <authorList>
            <person name="An J."/>
        </authorList>
    </citation>
    <scope>NUCLEOTIDE SEQUENCE [LARGE SCALE GENOMIC DNA]</scope>
    <source>
        <strain evidence="2 3">Y139</strain>
    </source>
</reference>
<organism evidence="2 3">
    <name type="scientific">Luteolibacter soli</name>
    <dbReference type="NCBI Taxonomy" id="3135280"/>
    <lineage>
        <taxon>Bacteria</taxon>
        <taxon>Pseudomonadati</taxon>
        <taxon>Verrucomicrobiota</taxon>
        <taxon>Verrucomicrobiia</taxon>
        <taxon>Verrucomicrobiales</taxon>
        <taxon>Verrucomicrobiaceae</taxon>
        <taxon>Luteolibacter</taxon>
    </lineage>
</organism>
<keyword evidence="1" id="KW-0472">Membrane</keyword>
<evidence type="ECO:0000313" key="2">
    <source>
        <dbReference type="EMBL" id="MEK7951631.1"/>
    </source>
</evidence>
<proteinExistence type="predicted"/>
<keyword evidence="1" id="KW-0812">Transmembrane</keyword>
<comment type="caution">
    <text evidence="2">The sequence shown here is derived from an EMBL/GenBank/DDBJ whole genome shotgun (WGS) entry which is preliminary data.</text>
</comment>
<name>A0ABU9AWW0_9BACT</name>